<sequence>MNYKRFLSIIVLSIISASSLVSAQQKPNFIVIMADDLGYADVGYNGCTDIPTPNIDALAESGVQFSSGYAAYSVCGPSRAGFITGRYQQRFGSERNPQYRPNDPNMGLPKSEKTIAEVLKPVGYTSKIIGKWHLGAHKETHHPLNRGFDEFYGHLGGSHYYYQKAMRYKDSYNLTKDNEEIEQMRTWILRDHTPVEFKKHLTEQFSDEAVDFIDRHKEKPFFLFMSYNAPHTPLHPAEEHLKRVSHIQDKNRKLYAGLVVGLDDGVGQIMKKLRECGLEENTIVFFMSDNGGKMKWGANNGVLRGDKGSSFEGGFRVPFLMKWKGVTKPSVYDQPVNSLDVLATIADLTDAPLNPEKPLDGVNLIPYVTGAKQGAPHKAIYLRGNGSKGTYAVRMGDYKIITQNEGAWRQLYNLKDDISEENNMVKTSPERYQEIDKLRIEWSKGLIEPAYLGLEHIKKFKDNKNKK</sequence>
<gene>
    <name evidence="7" type="ORF">JIV24_02015</name>
</gene>
<dbReference type="SUPFAM" id="SSF53649">
    <property type="entry name" value="Alkaline phosphatase-like"/>
    <property type="match status" value="1"/>
</dbReference>
<dbReference type="RefSeq" id="WP_200463331.1">
    <property type="nucleotide sequence ID" value="NZ_JAENRR010000003.1"/>
</dbReference>
<keyword evidence="3" id="KW-0378">Hydrolase</keyword>
<dbReference type="Gene3D" id="3.40.720.10">
    <property type="entry name" value="Alkaline Phosphatase, subunit A"/>
    <property type="match status" value="1"/>
</dbReference>
<dbReference type="Gene3D" id="3.30.1120.10">
    <property type="match status" value="1"/>
</dbReference>
<dbReference type="PANTHER" id="PTHR42693">
    <property type="entry name" value="ARYLSULFATASE FAMILY MEMBER"/>
    <property type="match status" value="1"/>
</dbReference>
<dbReference type="InterPro" id="IPR024607">
    <property type="entry name" value="Sulfatase_CS"/>
</dbReference>
<evidence type="ECO:0000256" key="4">
    <source>
        <dbReference type="ARBA" id="ARBA00022837"/>
    </source>
</evidence>
<dbReference type="EMBL" id="JAENRR010000003">
    <property type="protein sequence ID" value="MBK3516098.1"/>
    <property type="molecule type" value="Genomic_DNA"/>
</dbReference>
<dbReference type="PROSITE" id="PS00149">
    <property type="entry name" value="SULFATASE_2"/>
    <property type="match status" value="1"/>
</dbReference>
<dbReference type="PROSITE" id="PS00523">
    <property type="entry name" value="SULFATASE_1"/>
    <property type="match status" value="1"/>
</dbReference>
<evidence type="ECO:0000256" key="1">
    <source>
        <dbReference type="ARBA" id="ARBA00008779"/>
    </source>
</evidence>
<keyword evidence="4" id="KW-0106">Calcium</keyword>
<evidence type="ECO:0000259" key="6">
    <source>
        <dbReference type="Pfam" id="PF00884"/>
    </source>
</evidence>
<evidence type="ECO:0000256" key="5">
    <source>
        <dbReference type="SAM" id="SignalP"/>
    </source>
</evidence>
<dbReference type="Pfam" id="PF00884">
    <property type="entry name" value="Sulfatase"/>
    <property type="match status" value="1"/>
</dbReference>
<dbReference type="InterPro" id="IPR017850">
    <property type="entry name" value="Alkaline_phosphatase_core_sf"/>
</dbReference>
<name>A0ABS1HEK5_9BACT</name>
<evidence type="ECO:0000313" key="7">
    <source>
        <dbReference type="EMBL" id="MBK3516098.1"/>
    </source>
</evidence>
<protein>
    <submittedName>
        <fullName evidence="7">Sulfatase-like hydrolase/transferase</fullName>
    </submittedName>
</protein>
<keyword evidence="8" id="KW-1185">Reference proteome</keyword>
<dbReference type="InterPro" id="IPR000917">
    <property type="entry name" value="Sulfatase_N"/>
</dbReference>
<proteinExistence type="inferred from homology"/>
<reference evidence="7 8" key="1">
    <citation type="submission" date="2021-01" db="EMBL/GenBank/DDBJ databases">
        <title>Carboxyliciviraga sp.nov., isolated from coastal sediments.</title>
        <authorList>
            <person name="Lu D."/>
            <person name="Zhang T."/>
        </authorList>
    </citation>
    <scope>NUCLEOTIDE SEQUENCE [LARGE SCALE GENOMIC DNA]</scope>
    <source>
        <strain evidence="7 8">N1Y132</strain>
    </source>
</reference>
<evidence type="ECO:0000256" key="2">
    <source>
        <dbReference type="ARBA" id="ARBA00022723"/>
    </source>
</evidence>
<feature type="chain" id="PRO_5045952134" evidence="5">
    <location>
        <begin position="24"/>
        <end position="467"/>
    </location>
</feature>
<feature type="signal peptide" evidence="5">
    <location>
        <begin position="1"/>
        <end position="23"/>
    </location>
</feature>
<evidence type="ECO:0000256" key="3">
    <source>
        <dbReference type="ARBA" id="ARBA00022801"/>
    </source>
</evidence>
<comment type="caution">
    <text evidence="7">The sequence shown here is derived from an EMBL/GenBank/DDBJ whole genome shotgun (WGS) entry which is preliminary data.</text>
</comment>
<comment type="similarity">
    <text evidence="1">Belongs to the sulfatase family.</text>
</comment>
<accession>A0ABS1HEK5</accession>
<organism evidence="7 8">
    <name type="scientific">Carboxylicivirga marina</name>
    <dbReference type="NCBI Taxonomy" id="2800988"/>
    <lineage>
        <taxon>Bacteria</taxon>
        <taxon>Pseudomonadati</taxon>
        <taxon>Bacteroidota</taxon>
        <taxon>Bacteroidia</taxon>
        <taxon>Marinilabiliales</taxon>
        <taxon>Marinilabiliaceae</taxon>
        <taxon>Carboxylicivirga</taxon>
    </lineage>
</organism>
<evidence type="ECO:0000313" key="8">
    <source>
        <dbReference type="Proteomes" id="UP000605676"/>
    </source>
</evidence>
<feature type="domain" description="Sulfatase N-terminal" evidence="6">
    <location>
        <begin position="27"/>
        <end position="350"/>
    </location>
</feature>
<dbReference type="Proteomes" id="UP000605676">
    <property type="component" value="Unassembled WGS sequence"/>
</dbReference>
<dbReference type="InterPro" id="IPR050738">
    <property type="entry name" value="Sulfatase"/>
</dbReference>
<keyword evidence="5" id="KW-0732">Signal</keyword>
<keyword evidence="2" id="KW-0479">Metal-binding</keyword>
<dbReference type="PANTHER" id="PTHR42693:SF33">
    <property type="entry name" value="ARYLSULFATASE"/>
    <property type="match status" value="1"/>
</dbReference>